<dbReference type="Gene3D" id="1.50.10.130">
    <property type="entry name" value="Terpene synthase, N-terminal domain"/>
    <property type="match status" value="1"/>
</dbReference>
<accession>A0A0A9CFA3</accession>
<dbReference type="AlphaFoldDB" id="A0A0A9CFA3"/>
<dbReference type="PANTHER" id="PTHR31225:SF63">
    <property type="entry name" value="BETA-SELINENE SYNTHASE"/>
    <property type="match status" value="1"/>
</dbReference>
<dbReference type="SUPFAM" id="SSF48239">
    <property type="entry name" value="Terpenoid cyclases/Protein prenyltransferases"/>
    <property type="match status" value="1"/>
</dbReference>
<reference evidence="2" key="2">
    <citation type="journal article" date="2015" name="Data Brief">
        <title>Shoot transcriptome of the giant reed, Arundo donax.</title>
        <authorList>
            <person name="Barrero R.A."/>
            <person name="Guerrero F.D."/>
            <person name="Moolhuijzen P."/>
            <person name="Goolsby J.A."/>
            <person name="Tidwell J."/>
            <person name="Bellgard S.E."/>
            <person name="Bellgard M.I."/>
        </authorList>
    </citation>
    <scope>NUCLEOTIDE SEQUENCE</scope>
    <source>
        <tissue evidence="2">Shoot tissue taken approximately 20 cm above the soil surface</tissue>
    </source>
</reference>
<dbReference type="PANTHER" id="PTHR31225">
    <property type="entry name" value="OS04G0344100 PROTEIN-RELATED"/>
    <property type="match status" value="1"/>
</dbReference>
<organism evidence="2">
    <name type="scientific">Arundo donax</name>
    <name type="common">Giant reed</name>
    <name type="synonym">Donax arundinaceus</name>
    <dbReference type="NCBI Taxonomy" id="35708"/>
    <lineage>
        <taxon>Eukaryota</taxon>
        <taxon>Viridiplantae</taxon>
        <taxon>Streptophyta</taxon>
        <taxon>Embryophyta</taxon>
        <taxon>Tracheophyta</taxon>
        <taxon>Spermatophyta</taxon>
        <taxon>Magnoliopsida</taxon>
        <taxon>Liliopsida</taxon>
        <taxon>Poales</taxon>
        <taxon>Poaceae</taxon>
        <taxon>PACMAD clade</taxon>
        <taxon>Arundinoideae</taxon>
        <taxon>Arundineae</taxon>
        <taxon>Arundo</taxon>
    </lineage>
</organism>
<dbReference type="InterPro" id="IPR008930">
    <property type="entry name" value="Terpenoid_cyclase/PrenylTrfase"/>
</dbReference>
<dbReference type="Pfam" id="PF01397">
    <property type="entry name" value="Terpene_synth"/>
    <property type="match status" value="1"/>
</dbReference>
<dbReference type="InterPro" id="IPR050148">
    <property type="entry name" value="Terpene_synthase-like"/>
</dbReference>
<dbReference type="EMBL" id="GBRH01222886">
    <property type="protein sequence ID" value="JAD75009.1"/>
    <property type="molecule type" value="Transcribed_RNA"/>
</dbReference>
<feature type="domain" description="Terpene synthase N-terminal" evidence="1">
    <location>
        <begin position="19"/>
        <end position="113"/>
    </location>
</feature>
<dbReference type="GO" id="GO:0010333">
    <property type="term" value="F:terpene synthase activity"/>
    <property type="evidence" value="ECO:0007669"/>
    <property type="project" value="InterPro"/>
</dbReference>
<sequence>MAFCLPLTLPEWQKVNCYYVNKQRSEEWMRERADQLKGEVQRMFELGNDMSAGDTVRLVDTLEHLGIDKHFLKEIDAALSRIHGEELEYGSSDDLHMVALRFCLLRQHGFWVQVTS</sequence>
<dbReference type="GO" id="GO:0016114">
    <property type="term" value="P:terpenoid biosynthetic process"/>
    <property type="evidence" value="ECO:0007669"/>
    <property type="project" value="InterPro"/>
</dbReference>
<proteinExistence type="predicted"/>
<evidence type="ECO:0000259" key="1">
    <source>
        <dbReference type="Pfam" id="PF01397"/>
    </source>
</evidence>
<dbReference type="InterPro" id="IPR036965">
    <property type="entry name" value="Terpene_synth_N_sf"/>
</dbReference>
<evidence type="ECO:0000313" key="2">
    <source>
        <dbReference type="EMBL" id="JAD75009.1"/>
    </source>
</evidence>
<dbReference type="InterPro" id="IPR001906">
    <property type="entry name" value="Terpene_synth_N"/>
</dbReference>
<protein>
    <recommendedName>
        <fullName evidence="1">Terpene synthase N-terminal domain-containing protein</fullName>
    </recommendedName>
</protein>
<name>A0A0A9CFA3_ARUDO</name>
<reference evidence="2" key="1">
    <citation type="submission" date="2014-09" db="EMBL/GenBank/DDBJ databases">
        <authorList>
            <person name="Magalhaes I.L.F."/>
            <person name="Oliveira U."/>
            <person name="Santos F.R."/>
            <person name="Vidigal T.H.D.A."/>
            <person name="Brescovit A.D."/>
            <person name="Santos A.J."/>
        </authorList>
    </citation>
    <scope>NUCLEOTIDE SEQUENCE</scope>
    <source>
        <tissue evidence="2">Shoot tissue taken approximately 20 cm above the soil surface</tissue>
    </source>
</reference>